<evidence type="ECO:0000313" key="3">
    <source>
        <dbReference type="Proteomes" id="UP000886803"/>
    </source>
</evidence>
<protein>
    <submittedName>
        <fullName evidence="2">Zinc dependent phospholipase C family protein</fullName>
    </submittedName>
</protein>
<organism evidence="2 3">
    <name type="scientific">Candidatus Gemmiger avicola</name>
    <dbReference type="NCBI Taxonomy" id="2838605"/>
    <lineage>
        <taxon>Bacteria</taxon>
        <taxon>Bacillati</taxon>
        <taxon>Bacillota</taxon>
        <taxon>Clostridia</taxon>
        <taxon>Eubacteriales</taxon>
        <taxon>Gemmiger</taxon>
    </lineage>
</organism>
<sequence length="306" mass="33272">MPEGYTHVRTARKAAAGIHYKLHRPAAFAAGANGPDVFFTFEVWKPARKRRFDLPALGNRMHDEATGAFLLSLLRHVKTAAQVEYALGFLSHYAADTTLHPYVVAMCRPGMPYAGKGGHGYFEIALDSTLHAEDTGVSQVPADDSSPVPAGADLAEIAALLQTCLQEVYGVTVSTECLGDAFFYLNRVRRLFPSRHGIRKALFWLVESVWGGRGFLTGHVSPRALALDLPDDWTDPATGAARHGGAFALLKEAERRSALLMTGALQHWMGVLPENDLAKLLGSLDYTTGTETEASRKPATQKEETP</sequence>
<dbReference type="AlphaFoldDB" id="A0A9D2S3A1"/>
<dbReference type="Pfam" id="PF00882">
    <property type="entry name" value="Zn_dep_PLPC"/>
    <property type="match status" value="1"/>
</dbReference>
<accession>A0A9D2S3A1</accession>
<gene>
    <name evidence="2" type="ORF">H9945_08910</name>
</gene>
<comment type="caution">
    <text evidence="2">The sequence shown here is derived from an EMBL/GenBank/DDBJ whole genome shotgun (WGS) entry which is preliminary data.</text>
</comment>
<proteinExistence type="predicted"/>
<evidence type="ECO:0000313" key="2">
    <source>
        <dbReference type="EMBL" id="HJB42603.1"/>
    </source>
</evidence>
<feature type="domain" description="Phospholipase C/D" evidence="1">
    <location>
        <begin position="6"/>
        <end position="133"/>
    </location>
</feature>
<evidence type="ECO:0000259" key="1">
    <source>
        <dbReference type="Pfam" id="PF00882"/>
    </source>
</evidence>
<dbReference type="EMBL" id="DWYG01000151">
    <property type="protein sequence ID" value="HJB42603.1"/>
    <property type="molecule type" value="Genomic_DNA"/>
</dbReference>
<dbReference type="InterPro" id="IPR029002">
    <property type="entry name" value="PLPC/GPLD1"/>
</dbReference>
<reference evidence="2" key="1">
    <citation type="journal article" date="2021" name="PeerJ">
        <title>Extensive microbial diversity within the chicken gut microbiome revealed by metagenomics and culture.</title>
        <authorList>
            <person name="Gilroy R."/>
            <person name="Ravi A."/>
            <person name="Getino M."/>
            <person name="Pursley I."/>
            <person name="Horton D.L."/>
            <person name="Alikhan N.F."/>
            <person name="Baker D."/>
            <person name="Gharbi K."/>
            <person name="Hall N."/>
            <person name="Watson M."/>
            <person name="Adriaenssens E.M."/>
            <person name="Foster-Nyarko E."/>
            <person name="Jarju S."/>
            <person name="Secka A."/>
            <person name="Antonio M."/>
            <person name="Oren A."/>
            <person name="Chaudhuri R.R."/>
            <person name="La Ragione R."/>
            <person name="Hildebrand F."/>
            <person name="Pallen M.J."/>
        </authorList>
    </citation>
    <scope>NUCLEOTIDE SEQUENCE</scope>
    <source>
        <strain evidence="2">ChiBcec8-13705</strain>
    </source>
</reference>
<reference evidence="2" key="2">
    <citation type="submission" date="2021-04" db="EMBL/GenBank/DDBJ databases">
        <authorList>
            <person name="Gilroy R."/>
        </authorList>
    </citation>
    <scope>NUCLEOTIDE SEQUENCE</scope>
    <source>
        <strain evidence="2">ChiBcec8-13705</strain>
    </source>
</reference>
<name>A0A9D2S3A1_9FIRM</name>
<dbReference type="Proteomes" id="UP000886803">
    <property type="component" value="Unassembled WGS sequence"/>
</dbReference>